<proteinExistence type="inferred from homology"/>
<dbReference type="InterPro" id="IPR017438">
    <property type="entry name" value="ATP-NAD_kinase_N"/>
</dbReference>
<accession>A0A2S3ZZP7</accession>
<evidence type="ECO:0000259" key="9">
    <source>
        <dbReference type="PROSITE" id="PS50146"/>
    </source>
</evidence>
<dbReference type="InterPro" id="IPR001206">
    <property type="entry name" value="Diacylglycerol_kinase_cat_dom"/>
</dbReference>
<evidence type="ECO:0000256" key="2">
    <source>
        <dbReference type="ARBA" id="ARBA00005983"/>
    </source>
</evidence>
<evidence type="ECO:0000256" key="7">
    <source>
        <dbReference type="ARBA" id="ARBA00023209"/>
    </source>
</evidence>
<dbReference type="GO" id="GO:0004143">
    <property type="term" value="F:ATP-dependent diacylglycerol kinase activity"/>
    <property type="evidence" value="ECO:0007669"/>
    <property type="project" value="TreeGrafter"/>
</dbReference>
<reference evidence="10 11" key="1">
    <citation type="submission" date="2018-01" db="EMBL/GenBank/DDBJ databases">
        <title>Arthrobacter sp. nov., from glaciers in China.</title>
        <authorList>
            <person name="Liu Q."/>
            <person name="Xin Y.-H."/>
        </authorList>
    </citation>
    <scope>NUCLEOTIDE SEQUENCE [LARGE SCALE GENOMIC DNA]</scope>
    <source>
        <strain evidence="10 11">HLT2-12-2</strain>
    </source>
</reference>
<evidence type="ECO:0000313" key="10">
    <source>
        <dbReference type="EMBL" id="POH74720.1"/>
    </source>
</evidence>
<dbReference type="Proteomes" id="UP000237061">
    <property type="component" value="Unassembled WGS sequence"/>
</dbReference>
<evidence type="ECO:0000256" key="6">
    <source>
        <dbReference type="ARBA" id="ARBA00022840"/>
    </source>
</evidence>
<dbReference type="PANTHER" id="PTHR12358">
    <property type="entry name" value="SPHINGOSINE KINASE"/>
    <property type="match status" value="1"/>
</dbReference>
<keyword evidence="6" id="KW-0067">ATP-binding</keyword>
<sequence length="316" mass="33260">MKTSLTPPQPSAPAALSIAVAINPRAAFGGRGRNTPGQAGDMVVARLRSAGHVVSVLRRRDYKALQEAVDAEIATGAQALVVVGGDGMVHLGVNALAGKTIPLGIVPAGTGNDAARGLGLDPNDPEAAVERFLKACQSAPRSVDLGRIERAGQGPVWFMCALSAGFDALVNERANGWRWPRGPMRYNLAILRELATLKPLHYSLVVDGAVRQQKAVLISVSNGISIGGGMKITPDAKYDDGLLDLFVVSPVSRLTFLRIYPLVFSGQHTSHPLVSIERVKEVSMASVGLVAYADGERIGPLPATIKVDAGALQLWV</sequence>
<dbReference type="SMART" id="SM00046">
    <property type="entry name" value="DAGKc"/>
    <property type="match status" value="1"/>
</dbReference>
<dbReference type="PROSITE" id="PS50146">
    <property type="entry name" value="DAGK"/>
    <property type="match status" value="1"/>
</dbReference>
<gene>
    <name evidence="10" type="ORF">CVS27_05430</name>
</gene>
<dbReference type="GO" id="GO:0005886">
    <property type="term" value="C:plasma membrane"/>
    <property type="evidence" value="ECO:0007669"/>
    <property type="project" value="TreeGrafter"/>
</dbReference>
<comment type="caution">
    <text evidence="10">The sequence shown here is derived from an EMBL/GenBank/DDBJ whole genome shotgun (WGS) entry which is preliminary data.</text>
</comment>
<dbReference type="InterPro" id="IPR050187">
    <property type="entry name" value="Lipid_Phosphate_FormReg"/>
</dbReference>
<comment type="similarity">
    <text evidence="2">Belongs to the diacylglycerol/lipid kinase family.</text>
</comment>
<comment type="cofactor">
    <cofactor evidence="1">
        <name>Mg(2+)</name>
        <dbReference type="ChEBI" id="CHEBI:18420"/>
    </cofactor>
</comment>
<evidence type="ECO:0000313" key="11">
    <source>
        <dbReference type="Proteomes" id="UP000237061"/>
    </source>
</evidence>
<name>A0A2S3ZZP7_ARTGL</name>
<keyword evidence="4" id="KW-0547">Nucleotide-binding</keyword>
<dbReference type="AlphaFoldDB" id="A0A2S3ZZP7"/>
<dbReference type="Gene3D" id="2.60.200.40">
    <property type="match status" value="1"/>
</dbReference>
<dbReference type="Gene3D" id="3.40.50.10330">
    <property type="entry name" value="Probable inorganic polyphosphate/atp-NAD kinase, domain 1"/>
    <property type="match status" value="1"/>
</dbReference>
<keyword evidence="5 10" id="KW-0418">Kinase</keyword>
<evidence type="ECO:0000256" key="8">
    <source>
        <dbReference type="ARBA" id="ARBA00023264"/>
    </source>
</evidence>
<evidence type="ECO:0000256" key="4">
    <source>
        <dbReference type="ARBA" id="ARBA00022741"/>
    </source>
</evidence>
<dbReference type="EMBL" id="PPXC01000003">
    <property type="protein sequence ID" value="POH74720.1"/>
    <property type="molecule type" value="Genomic_DNA"/>
</dbReference>
<keyword evidence="7" id="KW-0443">Lipid metabolism</keyword>
<dbReference type="Pfam" id="PF19279">
    <property type="entry name" value="YegS_C"/>
    <property type="match status" value="1"/>
</dbReference>
<dbReference type="Pfam" id="PF00781">
    <property type="entry name" value="DAGK_cat"/>
    <property type="match status" value="1"/>
</dbReference>
<dbReference type="RefSeq" id="WP_103464766.1">
    <property type="nucleotide sequence ID" value="NZ_PPXC01000003.1"/>
</dbReference>
<keyword evidence="7" id="KW-0594">Phospholipid biosynthesis</keyword>
<dbReference type="SUPFAM" id="SSF111331">
    <property type="entry name" value="NAD kinase/diacylglycerol kinase-like"/>
    <property type="match status" value="1"/>
</dbReference>
<keyword evidence="11" id="KW-1185">Reference proteome</keyword>
<feature type="domain" description="DAGKc" evidence="9">
    <location>
        <begin position="13"/>
        <end position="152"/>
    </location>
</feature>
<keyword evidence="8" id="KW-1208">Phospholipid metabolism</keyword>
<evidence type="ECO:0000256" key="5">
    <source>
        <dbReference type="ARBA" id="ARBA00022777"/>
    </source>
</evidence>
<evidence type="ECO:0000256" key="3">
    <source>
        <dbReference type="ARBA" id="ARBA00022679"/>
    </source>
</evidence>
<dbReference type="GO" id="GO:0005524">
    <property type="term" value="F:ATP binding"/>
    <property type="evidence" value="ECO:0007669"/>
    <property type="project" value="UniProtKB-KW"/>
</dbReference>
<dbReference type="InterPro" id="IPR045540">
    <property type="entry name" value="YegS/DAGK_C"/>
</dbReference>
<evidence type="ECO:0000256" key="1">
    <source>
        <dbReference type="ARBA" id="ARBA00001946"/>
    </source>
</evidence>
<dbReference type="PANTHER" id="PTHR12358:SF106">
    <property type="entry name" value="LIPID KINASE YEGS"/>
    <property type="match status" value="1"/>
</dbReference>
<keyword evidence="7" id="KW-0444">Lipid biosynthesis</keyword>
<dbReference type="InterPro" id="IPR016064">
    <property type="entry name" value="NAD/diacylglycerol_kinase_sf"/>
</dbReference>
<dbReference type="GO" id="GO:0008654">
    <property type="term" value="P:phospholipid biosynthetic process"/>
    <property type="evidence" value="ECO:0007669"/>
    <property type="project" value="UniProtKB-KW"/>
</dbReference>
<protein>
    <submittedName>
        <fullName evidence="10">Diacylglycerol kinase</fullName>
    </submittedName>
</protein>
<organism evidence="10 11">
    <name type="scientific">Arthrobacter glacialis</name>
    <dbReference type="NCBI Taxonomy" id="1664"/>
    <lineage>
        <taxon>Bacteria</taxon>
        <taxon>Bacillati</taxon>
        <taxon>Actinomycetota</taxon>
        <taxon>Actinomycetes</taxon>
        <taxon>Micrococcales</taxon>
        <taxon>Micrococcaceae</taxon>
        <taxon>Arthrobacter</taxon>
    </lineage>
</organism>
<keyword evidence="3" id="KW-0808">Transferase</keyword>